<evidence type="ECO:0000313" key="2">
    <source>
        <dbReference type="Proteomes" id="UP000321157"/>
    </source>
</evidence>
<keyword evidence="2" id="KW-1185">Reference proteome</keyword>
<protein>
    <submittedName>
        <fullName evidence="1">Uncharacterized protein</fullName>
    </submittedName>
</protein>
<organism evidence="1 2">
    <name type="scientific">Aneurinibacillus danicus</name>
    <dbReference type="NCBI Taxonomy" id="267746"/>
    <lineage>
        <taxon>Bacteria</taxon>
        <taxon>Bacillati</taxon>
        <taxon>Bacillota</taxon>
        <taxon>Bacilli</taxon>
        <taxon>Bacillales</taxon>
        <taxon>Paenibacillaceae</taxon>
        <taxon>Aneurinibacillus group</taxon>
        <taxon>Aneurinibacillus</taxon>
    </lineage>
</organism>
<dbReference type="AlphaFoldDB" id="A0A511VDY6"/>
<dbReference type="EMBL" id="BJXX01000151">
    <property type="protein sequence ID" value="GEN35793.1"/>
    <property type="molecule type" value="Genomic_DNA"/>
</dbReference>
<gene>
    <name evidence="1" type="ORF">ADA01nite_32530</name>
</gene>
<evidence type="ECO:0000313" key="1">
    <source>
        <dbReference type="EMBL" id="GEN35793.1"/>
    </source>
</evidence>
<comment type="caution">
    <text evidence="1">The sequence shown here is derived from an EMBL/GenBank/DDBJ whole genome shotgun (WGS) entry which is preliminary data.</text>
</comment>
<sequence>MKSKMTITVKVVGKPSEKAMKDFMNVLTSKIEDRYKEESINKAS</sequence>
<accession>A0A511VDY6</accession>
<dbReference type="Proteomes" id="UP000321157">
    <property type="component" value="Unassembled WGS sequence"/>
</dbReference>
<reference evidence="1 2" key="1">
    <citation type="submission" date="2019-07" db="EMBL/GenBank/DDBJ databases">
        <title>Whole genome shotgun sequence of Aneurinibacillus danicus NBRC 102444.</title>
        <authorList>
            <person name="Hosoyama A."/>
            <person name="Uohara A."/>
            <person name="Ohji S."/>
            <person name="Ichikawa N."/>
        </authorList>
    </citation>
    <scope>NUCLEOTIDE SEQUENCE [LARGE SCALE GENOMIC DNA]</scope>
    <source>
        <strain evidence="1 2">NBRC 102444</strain>
    </source>
</reference>
<name>A0A511VDY6_9BACL</name>
<dbReference type="RefSeq" id="WP_281286027.1">
    <property type="nucleotide sequence ID" value="NZ_BJXX01000151.1"/>
</dbReference>
<proteinExistence type="predicted"/>